<keyword evidence="5" id="KW-0539">Nucleus</keyword>
<comment type="caution">
    <text evidence="8">The sequence shown here is derived from an EMBL/GenBank/DDBJ whole genome shotgun (WGS) entry which is preliminary data.</text>
</comment>
<dbReference type="OMA" id="VYEGAHN"/>
<evidence type="ECO:0000313" key="9">
    <source>
        <dbReference type="Proteomes" id="UP000655225"/>
    </source>
</evidence>
<keyword evidence="3" id="KW-0238">DNA-binding</keyword>
<keyword evidence="2" id="KW-0805">Transcription regulation</keyword>
<reference evidence="8 9" key="1">
    <citation type="submission" date="2020-04" db="EMBL/GenBank/DDBJ databases">
        <title>Plant Genome Project.</title>
        <authorList>
            <person name="Zhang R.-G."/>
        </authorList>
    </citation>
    <scope>NUCLEOTIDE SEQUENCE [LARGE SCALE GENOMIC DNA]</scope>
    <source>
        <strain evidence="8">YNK0</strain>
        <tissue evidence="8">Leaf</tissue>
    </source>
</reference>
<name>A0A835DCX3_TETSI</name>
<dbReference type="InterPro" id="IPR003657">
    <property type="entry name" value="WRKY_dom"/>
</dbReference>
<dbReference type="OrthoDB" id="2020099at2759"/>
<dbReference type="PROSITE" id="PS50811">
    <property type="entry name" value="WRKY"/>
    <property type="match status" value="1"/>
</dbReference>
<dbReference type="EMBL" id="JABCRI010000011">
    <property type="protein sequence ID" value="KAF8398596.1"/>
    <property type="molecule type" value="Genomic_DNA"/>
</dbReference>
<dbReference type="InterPro" id="IPR044810">
    <property type="entry name" value="WRKY_plant"/>
</dbReference>
<organism evidence="8 9">
    <name type="scientific">Tetracentron sinense</name>
    <name type="common">Spur-leaf</name>
    <dbReference type="NCBI Taxonomy" id="13715"/>
    <lineage>
        <taxon>Eukaryota</taxon>
        <taxon>Viridiplantae</taxon>
        <taxon>Streptophyta</taxon>
        <taxon>Embryophyta</taxon>
        <taxon>Tracheophyta</taxon>
        <taxon>Spermatophyta</taxon>
        <taxon>Magnoliopsida</taxon>
        <taxon>Trochodendrales</taxon>
        <taxon>Trochodendraceae</taxon>
        <taxon>Tetracentron</taxon>
    </lineage>
</organism>
<evidence type="ECO:0000256" key="5">
    <source>
        <dbReference type="ARBA" id="ARBA00023242"/>
    </source>
</evidence>
<comment type="subcellular location">
    <subcellularLocation>
        <location evidence="1">Nucleus</location>
    </subcellularLocation>
</comment>
<dbReference type="GO" id="GO:0005634">
    <property type="term" value="C:nucleus"/>
    <property type="evidence" value="ECO:0007669"/>
    <property type="project" value="UniProtKB-SubCell"/>
</dbReference>
<feature type="domain" description="WRKY" evidence="7">
    <location>
        <begin position="29"/>
        <end position="94"/>
    </location>
</feature>
<feature type="region of interest" description="Disordered" evidence="6">
    <location>
        <begin position="87"/>
        <end position="108"/>
    </location>
</feature>
<evidence type="ECO:0000256" key="4">
    <source>
        <dbReference type="ARBA" id="ARBA00023163"/>
    </source>
</evidence>
<accession>A0A835DCX3</accession>
<dbReference type="SUPFAM" id="SSF118290">
    <property type="entry name" value="WRKY DNA-binding domain"/>
    <property type="match status" value="1"/>
</dbReference>
<dbReference type="Gene3D" id="2.20.25.80">
    <property type="entry name" value="WRKY domain"/>
    <property type="match status" value="1"/>
</dbReference>
<evidence type="ECO:0000259" key="7">
    <source>
        <dbReference type="PROSITE" id="PS50811"/>
    </source>
</evidence>
<dbReference type="SMART" id="SM00774">
    <property type="entry name" value="WRKY"/>
    <property type="match status" value="1"/>
</dbReference>
<evidence type="ECO:0000256" key="1">
    <source>
        <dbReference type="ARBA" id="ARBA00004123"/>
    </source>
</evidence>
<sequence>MNEASTARGTLVEAEERCREEQLIDMEGHNLVIPEDGYAWKKYGQKFIKNIGKNRSYFKCQKTNCRAKKRAEWSSSDPSNLRVVYEGMHTHPSSTHQPNSSQQQASISSANQYNLLTQVFGPDNPS</sequence>
<dbReference type="PANTHER" id="PTHR31221:SF261">
    <property type="entry name" value="OS03G0657400 PROTEIN"/>
    <property type="match status" value="1"/>
</dbReference>
<dbReference type="GO" id="GO:0043565">
    <property type="term" value="F:sequence-specific DNA binding"/>
    <property type="evidence" value="ECO:0007669"/>
    <property type="project" value="InterPro"/>
</dbReference>
<proteinExistence type="predicted"/>
<dbReference type="Pfam" id="PF03106">
    <property type="entry name" value="WRKY"/>
    <property type="match status" value="1"/>
</dbReference>
<dbReference type="PANTHER" id="PTHR31221">
    <property type="entry name" value="WRKY TRANSCRIPTION FACTOR PROTEIN 1-RELATED"/>
    <property type="match status" value="1"/>
</dbReference>
<keyword evidence="9" id="KW-1185">Reference proteome</keyword>
<keyword evidence="4" id="KW-0804">Transcription</keyword>
<evidence type="ECO:0000256" key="3">
    <source>
        <dbReference type="ARBA" id="ARBA00023125"/>
    </source>
</evidence>
<feature type="compositionally biased region" description="Low complexity" evidence="6">
    <location>
        <begin position="97"/>
        <end position="108"/>
    </location>
</feature>
<evidence type="ECO:0000256" key="2">
    <source>
        <dbReference type="ARBA" id="ARBA00023015"/>
    </source>
</evidence>
<gene>
    <name evidence="8" type="ORF">HHK36_017527</name>
</gene>
<evidence type="ECO:0000313" key="8">
    <source>
        <dbReference type="EMBL" id="KAF8398596.1"/>
    </source>
</evidence>
<dbReference type="AlphaFoldDB" id="A0A835DCX3"/>
<dbReference type="InterPro" id="IPR036576">
    <property type="entry name" value="WRKY_dom_sf"/>
</dbReference>
<evidence type="ECO:0000256" key="6">
    <source>
        <dbReference type="SAM" id="MobiDB-lite"/>
    </source>
</evidence>
<dbReference type="GO" id="GO:0003700">
    <property type="term" value="F:DNA-binding transcription factor activity"/>
    <property type="evidence" value="ECO:0007669"/>
    <property type="project" value="InterPro"/>
</dbReference>
<protein>
    <recommendedName>
        <fullName evidence="7">WRKY domain-containing protein</fullName>
    </recommendedName>
</protein>
<dbReference type="Proteomes" id="UP000655225">
    <property type="component" value="Unassembled WGS sequence"/>
</dbReference>